<evidence type="ECO:0000313" key="3">
    <source>
        <dbReference type="EMBL" id="KAJ1253963.1"/>
    </source>
</evidence>
<gene>
    <name evidence="3" type="ORF">BS78_K144700</name>
</gene>
<dbReference type="Gene3D" id="3.30.30.10">
    <property type="entry name" value="Knottin, scorpion toxin-like"/>
    <property type="match status" value="1"/>
</dbReference>
<dbReference type="SMART" id="SM00505">
    <property type="entry name" value="Knot1"/>
    <property type="match status" value="1"/>
</dbReference>
<protein>
    <recommendedName>
        <fullName evidence="2">Knottins-like domain-containing protein</fullName>
    </recommendedName>
</protein>
<dbReference type="Proteomes" id="UP001164776">
    <property type="component" value="Unassembled WGS sequence"/>
</dbReference>
<feature type="chain" id="PRO_5040950196" description="Knottins-like domain-containing protein" evidence="1">
    <location>
        <begin position="25"/>
        <end position="97"/>
    </location>
</feature>
<comment type="caution">
    <text evidence="3">The sequence shown here is derived from an EMBL/GenBank/DDBJ whole genome shotgun (WGS) entry which is preliminary data.</text>
</comment>
<reference evidence="3 4" key="1">
    <citation type="submission" date="2022-10" db="EMBL/GenBank/DDBJ databases">
        <title>WGS assembly of Paspalum vaginatum 540-79.</title>
        <authorList>
            <person name="Sun G."/>
            <person name="Wase N."/>
            <person name="Shu S."/>
            <person name="Jenkins J."/>
            <person name="Zhou B."/>
            <person name="Torres-Rodriguez J."/>
            <person name="Chen C."/>
            <person name="Sandor L."/>
            <person name="Plott C."/>
            <person name="Yoshinga Y."/>
            <person name="Daum C."/>
            <person name="Qi P."/>
            <person name="Barry K."/>
            <person name="Lipzen A."/>
            <person name="Berry L."/>
            <person name="Pedersen C."/>
            <person name="Gottilla T."/>
            <person name="Foltz A."/>
            <person name="Yu H."/>
            <person name="O'Malley R."/>
            <person name="Zhang C."/>
            <person name="Devos K."/>
            <person name="Sigmon B."/>
            <person name="Yu B."/>
            <person name="Obata T."/>
            <person name="Schmutz J."/>
            <person name="Schnable J."/>
        </authorList>
    </citation>
    <scope>NUCLEOTIDE SEQUENCE [LARGE SCALE GENOMIC DNA]</scope>
    <source>
        <strain evidence="4">cv. 540-79</strain>
    </source>
</reference>
<name>A0A9W7X6C6_9POAL</name>
<feature type="domain" description="Knottins-like" evidence="2">
    <location>
        <begin position="35"/>
        <end position="83"/>
    </location>
</feature>
<dbReference type="InterPro" id="IPR036574">
    <property type="entry name" value="Scorpion_toxin-like_sf"/>
</dbReference>
<dbReference type="AlphaFoldDB" id="A0A9W7X6C6"/>
<proteinExistence type="predicted"/>
<dbReference type="SUPFAM" id="SSF57095">
    <property type="entry name" value="Scorpion toxin-like"/>
    <property type="match status" value="1"/>
</dbReference>
<keyword evidence="4" id="KW-1185">Reference proteome</keyword>
<dbReference type="EMBL" id="MU630452">
    <property type="protein sequence ID" value="KAJ1253963.1"/>
    <property type="molecule type" value="Genomic_DNA"/>
</dbReference>
<evidence type="ECO:0000256" key="1">
    <source>
        <dbReference type="SAM" id="SignalP"/>
    </source>
</evidence>
<sequence length="97" mass="10338">MAPSRKNLFAAAGILLLLAIVAAAGETASVEPLDTCRHLSGSFQGLCRFDDYCRLDCMTESSDNIGGECDSNFFSRCWCITNCATEAVAPTSAPIRP</sequence>
<evidence type="ECO:0000259" key="2">
    <source>
        <dbReference type="SMART" id="SM00505"/>
    </source>
</evidence>
<organism evidence="3 4">
    <name type="scientific">Paspalum vaginatum</name>
    <name type="common">seashore paspalum</name>
    <dbReference type="NCBI Taxonomy" id="158149"/>
    <lineage>
        <taxon>Eukaryota</taxon>
        <taxon>Viridiplantae</taxon>
        <taxon>Streptophyta</taxon>
        <taxon>Embryophyta</taxon>
        <taxon>Tracheophyta</taxon>
        <taxon>Spermatophyta</taxon>
        <taxon>Magnoliopsida</taxon>
        <taxon>Liliopsida</taxon>
        <taxon>Poales</taxon>
        <taxon>Poaceae</taxon>
        <taxon>PACMAD clade</taxon>
        <taxon>Panicoideae</taxon>
        <taxon>Andropogonodae</taxon>
        <taxon>Paspaleae</taxon>
        <taxon>Paspalinae</taxon>
        <taxon>Paspalum</taxon>
    </lineage>
</organism>
<keyword evidence="1" id="KW-0732">Signal</keyword>
<evidence type="ECO:0000313" key="4">
    <source>
        <dbReference type="Proteomes" id="UP001164776"/>
    </source>
</evidence>
<dbReference type="GO" id="GO:0006952">
    <property type="term" value="P:defense response"/>
    <property type="evidence" value="ECO:0007669"/>
    <property type="project" value="InterPro"/>
</dbReference>
<dbReference type="InterPro" id="IPR003614">
    <property type="entry name" value="Knottins"/>
</dbReference>
<feature type="signal peptide" evidence="1">
    <location>
        <begin position="1"/>
        <end position="24"/>
    </location>
</feature>
<dbReference type="OrthoDB" id="700521at2759"/>
<accession>A0A9W7X6C6</accession>
<dbReference type="Pfam" id="PF00304">
    <property type="entry name" value="Gamma-thionin"/>
    <property type="match status" value="1"/>
</dbReference>